<comment type="caution">
    <text evidence="1">The sequence shown here is derived from an EMBL/GenBank/DDBJ whole genome shotgun (WGS) entry which is preliminary data.</text>
</comment>
<evidence type="ECO:0008006" key="3">
    <source>
        <dbReference type="Google" id="ProtNLM"/>
    </source>
</evidence>
<gene>
    <name evidence="1" type="ORF">FB458_1514</name>
</gene>
<dbReference type="OrthoDB" id="383876at2"/>
<protein>
    <recommendedName>
        <fullName evidence="3">Nucleotidyltransferase-like protein</fullName>
    </recommendedName>
</protein>
<organism evidence="1 2">
    <name type="scientific">Lapillicoccus jejuensis</name>
    <dbReference type="NCBI Taxonomy" id="402171"/>
    <lineage>
        <taxon>Bacteria</taxon>
        <taxon>Bacillati</taxon>
        <taxon>Actinomycetota</taxon>
        <taxon>Actinomycetes</taxon>
        <taxon>Micrococcales</taxon>
        <taxon>Intrasporangiaceae</taxon>
        <taxon>Lapillicoccus</taxon>
    </lineage>
</organism>
<dbReference type="Proteomes" id="UP000317893">
    <property type="component" value="Unassembled WGS sequence"/>
</dbReference>
<sequence>MHPTLLRLDRLAEHLAHDDGVVAVLGVGSAGTETERFDDHSDIDFFVVTADEAAQDRLIAGVGWLEGFGGEVVWSYVNSRHGRKALLPDGLFLEYAVFTADELPTMSYAGARVVWRRDGYPAPEQARNIPTAADTVAFHVDEALGNLIVGLHRDLRGERLTAMRFVQVFAVDHVLAVARLQPDPDEPGWVLPDPFEGTRRLEESRPALARSVARMTQGYGRTLESAAAVLDWLVAHGDPDPAAVNAVRGLLA</sequence>
<evidence type="ECO:0000313" key="1">
    <source>
        <dbReference type="EMBL" id="TQJ08426.1"/>
    </source>
</evidence>
<evidence type="ECO:0000313" key="2">
    <source>
        <dbReference type="Proteomes" id="UP000317893"/>
    </source>
</evidence>
<keyword evidence="2" id="KW-1185">Reference proteome</keyword>
<dbReference type="Gene3D" id="3.30.460.10">
    <property type="entry name" value="Beta Polymerase, domain 2"/>
    <property type="match status" value="1"/>
</dbReference>
<reference evidence="1 2" key="1">
    <citation type="submission" date="2019-06" db="EMBL/GenBank/DDBJ databases">
        <title>Sequencing the genomes of 1000 actinobacteria strains.</title>
        <authorList>
            <person name="Klenk H.-P."/>
        </authorList>
    </citation>
    <scope>NUCLEOTIDE SEQUENCE [LARGE SCALE GENOMIC DNA]</scope>
    <source>
        <strain evidence="1 2">DSM 18607</strain>
    </source>
</reference>
<dbReference type="SUPFAM" id="SSF81301">
    <property type="entry name" value="Nucleotidyltransferase"/>
    <property type="match status" value="1"/>
</dbReference>
<proteinExistence type="predicted"/>
<name>A0A542DZE6_9MICO</name>
<dbReference type="InterPro" id="IPR043519">
    <property type="entry name" value="NT_sf"/>
</dbReference>
<dbReference type="AlphaFoldDB" id="A0A542DZE6"/>
<dbReference type="EMBL" id="VFMN01000001">
    <property type="protein sequence ID" value="TQJ08426.1"/>
    <property type="molecule type" value="Genomic_DNA"/>
</dbReference>
<accession>A0A542DZE6</accession>
<dbReference type="RefSeq" id="WP_141847942.1">
    <property type="nucleotide sequence ID" value="NZ_BAAAPR010000004.1"/>
</dbReference>